<evidence type="ECO:0000313" key="2">
    <source>
        <dbReference type="Proteomes" id="UP001558613"/>
    </source>
</evidence>
<keyword evidence="2" id="KW-1185">Reference proteome</keyword>
<name>A0ABR3LPW9_9TELE</name>
<gene>
    <name evidence="1" type="ORF">QQF64_013006</name>
</gene>
<dbReference type="Proteomes" id="UP001558613">
    <property type="component" value="Unassembled WGS sequence"/>
</dbReference>
<sequence>MTVDCGKKNNNMRRLFDLDTKAEDQAQPPEHLHASQWSSRLNTCSPLFFMSPNTSASSAFLSCEMWRYWFAERDRSLLTSSYSEKQASALGQFADCERFAYSESALRTHYEEALL</sequence>
<protein>
    <submittedName>
        <fullName evidence="1">Uncharacterized protein</fullName>
    </submittedName>
</protein>
<accession>A0ABR3LPW9</accession>
<reference evidence="1 2" key="1">
    <citation type="submission" date="2023-09" db="EMBL/GenBank/DDBJ databases">
        <authorList>
            <person name="Wang M."/>
        </authorList>
    </citation>
    <scope>NUCLEOTIDE SEQUENCE [LARGE SCALE GENOMIC DNA]</scope>
    <source>
        <strain evidence="1">GT-2023</strain>
        <tissue evidence="1">Liver</tissue>
    </source>
</reference>
<proteinExistence type="predicted"/>
<evidence type="ECO:0000313" key="1">
    <source>
        <dbReference type="EMBL" id="KAL1254945.1"/>
    </source>
</evidence>
<organism evidence="1 2">
    <name type="scientific">Cirrhinus molitorella</name>
    <name type="common">mud carp</name>
    <dbReference type="NCBI Taxonomy" id="172907"/>
    <lineage>
        <taxon>Eukaryota</taxon>
        <taxon>Metazoa</taxon>
        <taxon>Chordata</taxon>
        <taxon>Craniata</taxon>
        <taxon>Vertebrata</taxon>
        <taxon>Euteleostomi</taxon>
        <taxon>Actinopterygii</taxon>
        <taxon>Neopterygii</taxon>
        <taxon>Teleostei</taxon>
        <taxon>Ostariophysi</taxon>
        <taxon>Cypriniformes</taxon>
        <taxon>Cyprinidae</taxon>
        <taxon>Labeoninae</taxon>
        <taxon>Labeonini</taxon>
        <taxon>Cirrhinus</taxon>
    </lineage>
</organism>
<dbReference type="EMBL" id="JAYMGO010000019">
    <property type="protein sequence ID" value="KAL1254945.1"/>
    <property type="molecule type" value="Genomic_DNA"/>
</dbReference>
<comment type="caution">
    <text evidence="1">The sequence shown here is derived from an EMBL/GenBank/DDBJ whole genome shotgun (WGS) entry which is preliminary data.</text>
</comment>